<feature type="domain" description="Copper amine oxidase N2-terminal" evidence="12">
    <location>
        <begin position="84"/>
        <end position="149"/>
    </location>
</feature>
<evidence type="ECO:0000259" key="12">
    <source>
        <dbReference type="Pfam" id="PF02727"/>
    </source>
</evidence>
<feature type="domain" description="Copper amine oxidase catalytic" evidence="11">
    <location>
        <begin position="317"/>
        <end position="723"/>
    </location>
</feature>
<feature type="active site" description="Schiff-base intermediate with substrate; via topaquinone" evidence="7">
    <location>
        <position position="471"/>
    </location>
</feature>
<keyword evidence="10" id="KW-0732">Signal</keyword>
<dbReference type="InterPro" id="IPR015328">
    <property type="entry name" value="DUF1965"/>
</dbReference>
<dbReference type="Pfam" id="PF02727">
    <property type="entry name" value="Cu_amine_oxidN2"/>
    <property type="match status" value="1"/>
</dbReference>
<accession>A0A292Q0R1</accession>
<comment type="PTM">
    <text evidence="8 9">Topaquinone (TPQ) is generated by copper-dependent autoxidation of a specific tyrosyl residue.</text>
</comment>
<dbReference type="PRINTS" id="PR00766">
    <property type="entry name" value="CUDAOXIDASE"/>
</dbReference>
<feature type="chain" id="PRO_5012335539" description="Amine oxidase" evidence="10">
    <location>
        <begin position="21"/>
        <end position="786"/>
    </location>
</feature>
<keyword evidence="6 9" id="KW-0186">Copper</keyword>
<dbReference type="GO" id="GO:0048038">
    <property type="term" value="F:quinone binding"/>
    <property type="evidence" value="ECO:0007669"/>
    <property type="project" value="InterPro"/>
</dbReference>
<evidence type="ECO:0000259" key="13">
    <source>
        <dbReference type="Pfam" id="PF09248"/>
    </source>
</evidence>
<reference evidence="14" key="1">
    <citation type="submission" date="2015-10" db="EMBL/GenBank/DDBJ databases">
        <authorList>
            <person name="Regsiter A."/>
            <person name="william w."/>
        </authorList>
    </citation>
    <scope>NUCLEOTIDE SEQUENCE</scope>
    <source>
        <strain evidence="14">Montdore</strain>
    </source>
</reference>
<dbReference type="FunFam" id="2.70.98.20:FF:000002">
    <property type="entry name" value="Amine oxidase"/>
    <property type="match status" value="1"/>
</dbReference>
<evidence type="ECO:0000256" key="7">
    <source>
        <dbReference type="PIRSR" id="PIRSR600269-50"/>
    </source>
</evidence>
<dbReference type="InterPro" id="IPR036460">
    <property type="entry name" value="Cu_amine_oxidase_C_sf"/>
</dbReference>
<evidence type="ECO:0000256" key="5">
    <source>
        <dbReference type="ARBA" id="ARBA00023002"/>
    </source>
</evidence>
<dbReference type="Pfam" id="PF09248">
    <property type="entry name" value="DUF1965"/>
    <property type="match status" value="1"/>
</dbReference>
<comment type="cofactor">
    <cofactor evidence="9">
        <name>Cu cation</name>
        <dbReference type="ChEBI" id="CHEBI:23378"/>
    </cofactor>
    <text evidence="9">Contains 1 topaquinone per subunit.</text>
</comment>
<feature type="signal peptide" evidence="10">
    <location>
        <begin position="1"/>
        <end position="20"/>
    </location>
</feature>
<dbReference type="AlphaFoldDB" id="A0A292Q0R1"/>
<dbReference type="Pfam" id="PF01179">
    <property type="entry name" value="Cu_amine_oxid"/>
    <property type="match status" value="1"/>
</dbReference>
<proteinExistence type="inferred from homology"/>
<dbReference type="Proteomes" id="UP001412239">
    <property type="component" value="Unassembled WGS sequence"/>
</dbReference>
<evidence type="ECO:0000313" key="14">
    <source>
        <dbReference type="EMBL" id="CUS12468.1"/>
    </source>
</evidence>
<protein>
    <recommendedName>
        <fullName evidence="9">Amine oxidase</fullName>
        <ecNumber evidence="9">1.4.3.-</ecNumber>
    </recommendedName>
</protein>
<organism evidence="14 15">
    <name type="scientific">Tuber aestivum</name>
    <name type="common">summer truffle</name>
    <dbReference type="NCBI Taxonomy" id="59557"/>
    <lineage>
        <taxon>Eukaryota</taxon>
        <taxon>Fungi</taxon>
        <taxon>Dikarya</taxon>
        <taxon>Ascomycota</taxon>
        <taxon>Pezizomycotina</taxon>
        <taxon>Pezizomycetes</taxon>
        <taxon>Pezizales</taxon>
        <taxon>Tuberaceae</taxon>
        <taxon>Tuber</taxon>
    </lineage>
</organism>
<dbReference type="PANTHER" id="PTHR10638">
    <property type="entry name" value="COPPER AMINE OXIDASE"/>
    <property type="match status" value="1"/>
</dbReference>
<dbReference type="InterPro" id="IPR015798">
    <property type="entry name" value="Cu_amine_oxidase_C"/>
</dbReference>
<feature type="modified residue" description="2',4',5'-topaquinone" evidence="8">
    <location>
        <position position="471"/>
    </location>
</feature>
<evidence type="ECO:0000256" key="10">
    <source>
        <dbReference type="SAM" id="SignalP"/>
    </source>
</evidence>
<dbReference type="PANTHER" id="PTHR10638:SF20">
    <property type="entry name" value="AMINE OXIDASE"/>
    <property type="match status" value="1"/>
</dbReference>
<evidence type="ECO:0000313" key="15">
    <source>
        <dbReference type="Proteomes" id="UP001412239"/>
    </source>
</evidence>
<dbReference type="SUPFAM" id="SSF49998">
    <property type="entry name" value="Amine oxidase catalytic domain"/>
    <property type="match status" value="1"/>
</dbReference>
<dbReference type="Gene3D" id="3.10.450.40">
    <property type="match status" value="2"/>
</dbReference>
<name>A0A292Q0R1_9PEZI</name>
<evidence type="ECO:0000256" key="4">
    <source>
        <dbReference type="ARBA" id="ARBA00022772"/>
    </source>
</evidence>
<dbReference type="InterPro" id="IPR000269">
    <property type="entry name" value="Cu_amine_oxidase"/>
</dbReference>
<evidence type="ECO:0000256" key="6">
    <source>
        <dbReference type="ARBA" id="ARBA00023008"/>
    </source>
</evidence>
<dbReference type="EMBL" id="LN890990">
    <property type="protein sequence ID" value="CUS12468.1"/>
    <property type="molecule type" value="Genomic_DNA"/>
</dbReference>
<dbReference type="InterPro" id="IPR015800">
    <property type="entry name" value="Cu_amine_oxidase_N2"/>
</dbReference>
<gene>
    <name evidence="14" type="ORF">GSTUAT00003433001</name>
</gene>
<evidence type="ECO:0000256" key="1">
    <source>
        <dbReference type="ARBA" id="ARBA00001935"/>
    </source>
</evidence>
<dbReference type="Gene3D" id="2.70.98.20">
    <property type="entry name" value="Copper amine oxidase, catalytic domain"/>
    <property type="match status" value="1"/>
</dbReference>
<dbReference type="EC" id="1.4.3.-" evidence="9"/>
<keyword evidence="4 7" id="KW-0801">TPQ</keyword>
<evidence type="ECO:0000256" key="3">
    <source>
        <dbReference type="ARBA" id="ARBA00022723"/>
    </source>
</evidence>
<keyword evidence="3 9" id="KW-0479">Metal-binding</keyword>
<evidence type="ECO:0000256" key="8">
    <source>
        <dbReference type="PIRSR" id="PIRSR600269-51"/>
    </source>
</evidence>
<dbReference type="GO" id="GO:0005507">
    <property type="term" value="F:copper ion binding"/>
    <property type="evidence" value="ECO:0007669"/>
    <property type="project" value="InterPro"/>
</dbReference>
<keyword evidence="15" id="KW-1185">Reference proteome</keyword>
<evidence type="ECO:0000259" key="11">
    <source>
        <dbReference type="Pfam" id="PF01179"/>
    </source>
</evidence>
<keyword evidence="5 9" id="KW-0560">Oxidoreductase</keyword>
<dbReference type="SUPFAM" id="SSF54416">
    <property type="entry name" value="Amine oxidase N-terminal region"/>
    <property type="match status" value="2"/>
</dbReference>
<comment type="cofactor">
    <cofactor evidence="1">
        <name>Cu cation</name>
        <dbReference type="ChEBI" id="CHEBI:23378"/>
    </cofactor>
</comment>
<evidence type="ECO:0000256" key="9">
    <source>
        <dbReference type="RuleBase" id="RU000672"/>
    </source>
</evidence>
<dbReference type="GO" id="GO:0005886">
    <property type="term" value="C:plasma membrane"/>
    <property type="evidence" value="ECO:0007669"/>
    <property type="project" value="TreeGrafter"/>
</dbReference>
<comment type="similarity">
    <text evidence="2 9">Belongs to the copper/topaquinone oxidase family.</text>
</comment>
<evidence type="ECO:0000256" key="2">
    <source>
        <dbReference type="ARBA" id="ARBA00007983"/>
    </source>
</evidence>
<feature type="domain" description="DUF1965" evidence="13">
    <location>
        <begin position="238"/>
        <end position="304"/>
    </location>
</feature>
<feature type="active site" description="Proton acceptor" evidence="7">
    <location>
        <position position="390"/>
    </location>
</feature>
<sequence>MVRLGGILASLAVIASGVVAYAAPNHPPRLNPRSTHLYPRDENCTAPPNPSVAAPKPNPWKPLSNTEIIDLLAWLHAPAQGLNLTAYEGATTWDNWVGVTELLAPNKTDALAYLDGSGPAPKRYARVVISYGATEKPYLQEYMVGPIPVVQNVTKIEPLNYLYNKGEGKTPNYGADSGTQKVWLGLIAQNMSDITLDLLGTDHKNSSLWGIDPLWEENGRIISWTQYWSYPTSNYDSSTLLPQGLYLKIDITGRDWQGWRLLNILYDNKLYGSIDEFRAAWRSPGFRKLAKQVDGEWTGTSQAGTAPLLDMRPPPIQIQPDGQRFAVDKDAKYVEWMDFAFYIGFRRDTGVNLYDIKYKGKRIIYELGLQEAIAHYAGNDPTQSGTAYLDSYYGFGPYVFELVPGYDCPAYATFLDTAVHEVGTTTTNKNSICLFEHDAGYPLRRHTSPSYVSVTRNTIFTLRFISTIGNYDYDLSYNFYLDGSIEIKVRASGYIQSAFYAHNEDYGYQIHDATSGSMHDHVLNFKADLDILGTKNTFEKVSIVPKTTDYVWSTSPRNTMRLERSSVQNEDEGKINWAANGAAMYAVVNKDQPNKFGSSPGYRIMPGAGTPIHLTVQNSSNLQKAAEFSTHHLYVTKQKDTEQHSAAAANSMNPKDPLINFGKFFDGESLLQEDMTLVSSSVVWFNLGMHHVPHTGDLPNTVFTTAQSSVFLSPHNYLLGDPSRATSQQAEIRFDSKTGEVTAVNMFGSTLPSCTRPDLTALYPDLRSYKGPQYVRKFPHDENPGQ</sequence>
<dbReference type="GO" id="GO:0008131">
    <property type="term" value="F:primary methylamine oxidase activity"/>
    <property type="evidence" value="ECO:0007669"/>
    <property type="project" value="InterPro"/>
</dbReference>
<dbReference type="GO" id="GO:0009308">
    <property type="term" value="P:amine metabolic process"/>
    <property type="evidence" value="ECO:0007669"/>
    <property type="project" value="UniProtKB-UniRule"/>
</dbReference>
<dbReference type="InterPro" id="IPR016182">
    <property type="entry name" value="Cu_amine_oxidase_N-reg"/>
</dbReference>